<keyword evidence="3" id="KW-0540">Nuclease</keyword>
<evidence type="ECO:0000313" key="3">
    <source>
        <dbReference type="EMBL" id="MFC5917401.1"/>
    </source>
</evidence>
<dbReference type="InterPro" id="IPR005135">
    <property type="entry name" value="Endo/exonuclease/phosphatase"/>
</dbReference>
<dbReference type="CDD" id="cd00257">
    <property type="entry name" value="beta-trefoil_FSCN-like"/>
    <property type="match status" value="1"/>
</dbReference>
<dbReference type="RefSeq" id="WP_344507465.1">
    <property type="nucleotide sequence ID" value="NZ_BAAATU010000001.1"/>
</dbReference>
<feature type="chain" id="PRO_5045574806" evidence="1">
    <location>
        <begin position="29"/>
        <end position="483"/>
    </location>
</feature>
<dbReference type="InterPro" id="IPR036691">
    <property type="entry name" value="Endo/exonu/phosph_ase_sf"/>
</dbReference>
<keyword evidence="4" id="KW-1185">Reference proteome</keyword>
<feature type="signal peptide" evidence="1">
    <location>
        <begin position="1"/>
        <end position="28"/>
    </location>
</feature>
<feature type="domain" description="Endonuclease/exonuclease/phosphatase" evidence="2">
    <location>
        <begin position="213"/>
        <end position="471"/>
    </location>
</feature>
<dbReference type="Pfam" id="PF03372">
    <property type="entry name" value="Exo_endo_phos"/>
    <property type="match status" value="1"/>
</dbReference>
<dbReference type="SUPFAM" id="SSF56219">
    <property type="entry name" value="DNase I-like"/>
    <property type="match status" value="1"/>
</dbReference>
<accession>A0ABW1GRC8</accession>
<dbReference type="Gene3D" id="2.80.10.50">
    <property type="match status" value="2"/>
</dbReference>
<dbReference type="Gene3D" id="3.60.10.10">
    <property type="entry name" value="Endonuclease/exonuclease/phosphatase"/>
    <property type="match status" value="1"/>
</dbReference>
<keyword evidence="1" id="KW-0732">Signal</keyword>
<keyword evidence="3" id="KW-0255">Endonuclease</keyword>
<reference evidence="4" key="1">
    <citation type="journal article" date="2019" name="Int. J. Syst. Evol. Microbiol.">
        <title>The Global Catalogue of Microorganisms (GCM) 10K type strain sequencing project: providing services to taxonomists for standard genome sequencing and annotation.</title>
        <authorList>
            <consortium name="The Broad Institute Genomics Platform"/>
            <consortium name="The Broad Institute Genome Sequencing Center for Infectious Disease"/>
            <person name="Wu L."/>
            <person name="Ma J."/>
        </authorList>
    </citation>
    <scope>NUCLEOTIDE SEQUENCE [LARGE SCALE GENOMIC DNA]</scope>
    <source>
        <strain evidence="4">JCM 4147</strain>
    </source>
</reference>
<evidence type="ECO:0000256" key="1">
    <source>
        <dbReference type="SAM" id="SignalP"/>
    </source>
</evidence>
<proteinExistence type="predicted"/>
<sequence>MFRRVMGWIVACAAIWGVALAFAPAASAADTEAIAKSAGQKWALKSEATGKYVSTEIKDGDNQWAKLRARGDAIGAWERFTLHTDDEGKTVSLRFEASGYFASTEIEDGGAHDGMLRARGAKIGGWERFALESLGNGQYALKGQSEGLYVSAEKNATGNDYGLLRARAGSVGSWERFTLVKAGAAGIPEGTTDAGTAVPPLAGPAAATTARIMSWNVCGNINTVSPCNGGKPIGKDALAAGLKERLAKAASYPDVIFLQEICEKHAKPVELALEEGPYQWDVRFAPINYNVDGTGLKAQKECMDADGYDRGAYGVAIAVPDENAWYQAYELPSPATYVNKDGVTRKAEQRTAVCATVPSQAAMYCAAHFSTGGKGWDDPERTWQKKQATTLMEKADQRGYRPVFGGDLNVSPPARNLDVLTTMYDRYQECAEKNGVYDGPNTKDGEKIDYIFSPYSFSACSVTAYVGLSDHYSIHGSVPLPAK</sequence>
<evidence type="ECO:0000313" key="4">
    <source>
        <dbReference type="Proteomes" id="UP001596200"/>
    </source>
</evidence>
<dbReference type="GO" id="GO:0004519">
    <property type="term" value="F:endonuclease activity"/>
    <property type="evidence" value="ECO:0007669"/>
    <property type="project" value="UniProtKB-KW"/>
</dbReference>
<dbReference type="SUPFAM" id="SSF50405">
    <property type="entry name" value="Actin-crosslinking proteins"/>
    <property type="match status" value="1"/>
</dbReference>
<name>A0ABW1GRC8_9ACTN</name>
<organism evidence="3 4">
    <name type="scientific">Streptomyces pulveraceus</name>
    <dbReference type="NCBI Taxonomy" id="68258"/>
    <lineage>
        <taxon>Bacteria</taxon>
        <taxon>Bacillati</taxon>
        <taxon>Actinomycetota</taxon>
        <taxon>Actinomycetes</taxon>
        <taxon>Kitasatosporales</taxon>
        <taxon>Streptomycetaceae</taxon>
        <taxon>Streptomyces</taxon>
    </lineage>
</organism>
<dbReference type="InterPro" id="IPR008999">
    <property type="entry name" value="Actin-crosslinking"/>
</dbReference>
<evidence type="ECO:0000259" key="2">
    <source>
        <dbReference type="Pfam" id="PF03372"/>
    </source>
</evidence>
<gene>
    <name evidence="3" type="ORF">ACFP1B_28825</name>
</gene>
<dbReference type="EMBL" id="JBHSPU010000026">
    <property type="protein sequence ID" value="MFC5917401.1"/>
    <property type="molecule type" value="Genomic_DNA"/>
</dbReference>
<protein>
    <submittedName>
        <fullName evidence="3">Endonuclease/exonuclease/phosphatase family protein</fullName>
    </submittedName>
</protein>
<keyword evidence="3" id="KW-0378">Hydrolase</keyword>
<dbReference type="Proteomes" id="UP001596200">
    <property type="component" value="Unassembled WGS sequence"/>
</dbReference>
<comment type="caution">
    <text evidence="3">The sequence shown here is derived from an EMBL/GenBank/DDBJ whole genome shotgun (WGS) entry which is preliminary data.</text>
</comment>